<accession>A0A0K2ZF82</accession>
<gene>
    <name evidence="1" type="ORF">XTPLMG728_0261</name>
</gene>
<organism evidence="1 2">
    <name type="scientific">Xanthomonas graminis pv. poae</name>
    <dbReference type="NCBI Taxonomy" id="227946"/>
    <lineage>
        <taxon>Bacteria</taxon>
        <taxon>Pseudomonadati</taxon>
        <taxon>Pseudomonadota</taxon>
        <taxon>Gammaproteobacteria</taxon>
        <taxon>Lysobacterales</taxon>
        <taxon>Lysobacteraceae</taxon>
        <taxon>Xanthomonas</taxon>
        <taxon>Xanthomonas translucens group</taxon>
        <taxon>Xanthomonas graminis</taxon>
    </lineage>
</organism>
<dbReference type="AlphaFoldDB" id="A0A0K2ZF82"/>
<protein>
    <recommendedName>
        <fullName evidence="3">YCII-related domain-containing protein</fullName>
    </recommendedName>
</protein>
<dbReference type="SUPFAM" id="SSF54909">
    <property type="entry name" value="Dimeric alpha+beta barrel"/>
    <property type="match status" value="1"/>
</dbReference>
<dbReference type="PANTHER" id="PTHR37828:SF1">
    <property type="entry name" value="YCII-RELATED DOMAIN-CONTAINING PROTEIN"/>
    <property type="match status" value="1"/>
</dbReference>
<dbReference type="PANTHER" id="PTHR37828">
    <property type="entry name" value="GSR2449 PROTEIN"/>
    <property type="match status" value="1"/>
</dbReference>
<sequence length="85" mass="9088">MTLYLVMAIRKPDFPPSVVQPHRDFLAALRARGLLELAGGFGDGSGGAYLLKNVASLEQARAIVAEDPLAIEDASELSVHAWNAQ</sequence>
<dbReference type="Proteomes" id="UP000041247">
    <property type="component" value="Unassembled WGS sequence"/>
</dbReference>
<name>A0A0K2ZF82_9XANT</name>
<reference evidence="1 2" key="1">
    <citation type="submission" date="2015-07" db="EMBL/GenBank/DDBJ databases">
        <authorList>
            <person name="Noorani M."/>
        </authorList>
    </citation>
    <scope>NUCLEOTIDE SEQUENCE [LARGE SCALE GENOMIC DNA]</scope>
    <source>
        <strain evidence="1">LMG728</strain>
    </source>
</reference>
<evidence type="ECO:0000313" key="2">
    <source>
        <dbReference type="Proteomes" id="UP000041247"/>
    </source>
</evidence>
<dbReference type="Gene3D" id="3.30.70.1060">
    <property type="entry name" value="Dimeric alpha+beta barrel"/>
    <property type="match status" value="1"/>
</dbReference>
<evidence type="ECO:0000313" key="1">
    <source>
        <dbReference type="EMBL" id="CTP83582.1"/>
    </source>
</evidence>
<proteinExistence type="predicted"/>
<dbReference type="InterPro" id="IPR011008">
    <property type="entry name" value="Dimeric_a/b-barrel"/>
</dbReference>
<dbReference type="GeneID" id="66887540"/>
<evidence type="ECO:0008006" key="3">
    <source>
        <dbReference type="Google" id="ProtNLM"/>
    </source>
</evidence>
<dbReference type="RefSeq" id="WP_047324793.1">
    <property type="nucleotide sequence ID" value="NZ_CP076250.1"/>
</dbReference>
<dbReference type="EMBL" id="CXOK01000008">
    <property type="protein sequence ID" value="CTP83582.1"/>
    <property type="molecule type" value="Genomic_DNA"/>
</dbReference>